<evidence type="ECO:0000313" key="1">
    <source>
        <dbReference type="EMBL" id="KAJ1101010.1"/>
    </source>
</evidence>
<name>A0AAV7MB82_PLEWA</name>
<comment type="caution">
    <text evidence="1">The sequence shown here is derived from an EMBL/GenBank/DDBJ whole genome shotgun (WGS) entry which is preliminary data.</text>
</comment>
<protein>
    <submittedName>
        <fullName evidence="1">Uncharacterized protein</fullName>
    </submittedName>
</protein>
<sequence length="76" mass="8423">MYTLGTYLGPLQDDHIRLVKRVTATERDIAEIYAALHAGTGQLNTKEVQLKLLEARAEDAANRAHHNNICIVGLPE</sequence>
<proteinExistence type="predicted"/>
<keyword evidence="2" id="KW-1185">Reference proteome</keyword>
<reference evidence="1" key="1">
    <citation type="journal article" date="2022" name="bioRxiv">
        <title>Sequencing and chromosome-scale assembly of the giantPleurodeles waltlgenome.</title>
        <authorList>
            <person name="Brown T."/>
            <person name="Elewa A."/>
            <person name="Iarovenko S."/>
            <person name="Subramanian E."/>
            <person name="Araus A.J."/>
            <person name="Petzold A."/>
            <person name="Susuki M."/>
            <person name="Suzuki K.-i.T."/>
            <person name="Hayashi T."/>
            <person name="Toyoda A."/>
            <person name="Oliveira C."/>
            <person name="Osipova E."/>
            <person name="Leigh N.D."/>
            <person name="Simon A."/>
            <person name="Yun M.H."/>
        </authorList>
    </citation>
    <scope>NUCLEOTIDE SEQUENCE</scope>
    <source>
        <strain evidence="1">20211129_DDA</strain>
        <tissue evidence="1">Liver</tissue>
    </source>
</reference>
<dbReference type="AlphaFoldDB" id="A0AAV7MB82"/>
<evidence type="ECO:0000313" key="2">
    <source>
        <dbReference type="Proteomes" id="UP001066276"/>
    </source>
</evidence>
<gene>
    <name evidence="1" type="ORF">NDU88_006085</name>
</gene>
<accession>A0AAV7MB82</accession>
<organism evidence="1 2">
    <name type="scientific">Pleurodeles waltl</name>
    <name type="common">Iberian ribbed newt</name>
    <dbReference type="NCBI Taxonomy" id="8319"/>
    <lineage>
        <taxon>Eukaryota</taxon>
        <taxon>Metazoa</taxon>
        <taxon>Chordata</taxon>
        <taxon>Craniata</taxon>
        <taxon>Vertebrata</taxon>
        <taxon>Euteleostomi</taxon>
        <taxon>Amphibia</taxon>
        <taxon>Batrachia</taxon>
        <taxon>Caudata</taxon>
        <taxon>Salamandroidea</taxon>
        <taxon>Salamandridae</taxon>
        <taxon>Pleurodelinae</taxon>
        <taxon>Pleurodeles</taxon>
    </lineage>
</organism>
<dbReference type="Proteomes" id="UP001066276">
    <property type="component" value="Chromosome 10"/>
</dbReference>
<dbReference type="EMBL" id="JANPWB010000014">
    <property type="protein sequence ID" value="KAJ1101010.1"/>
    <property type="molecule type" value="Genomic_DNA"/>
</dbReference>